<evidence type="ECO:0000313" key="2">
    <source>
        <dbReference type="Proteomes" id="UP000255549"/>
    </source>
</evidence>
<accession>A0A380GAJ9</accession>
<evidence type="ECO:0000313" key="1">
    <source>
        <dbReference type="EMBL" id="SUM47278.1"/>
    </source>
</evidence>
<keyword evidence="2" id="KW-1185">Reference proteome</keyword>
<dbReference type="InterPro" id="IPR008822">
    <property type="entry name" value="Endonuclease_RusA-like"/>
</dbReference>
<dbReference type="STRING" id="1141106.GCA_000308095_01980"/>
<protein>
    <submittedName>
        <fullName evidence="1">Phage protein</fullName>
    </submittedName>
</protein>
<organism evidence="1 2">
    <name type="scientific">Staphylococcus intermedius NCTC 11048</name>
    <dbReference type="NCBI Taxonomy" id="1141106"/>
    <lineage>
        <taxon>Bacteria</taxon>
        <taxon>Bacillati</taxon>
        <taxon>Bacillota</taxon>
        <taxon>Bacilli</taxon>
        <taxon>Bacillales</taxon>
        <taxon>Staphylococcaceae</taxon>
        <taxon>Staphylococcus</taxon>
        <taxon>Staphylococcus intermedius group</taxon>
    </lineage>
</organism>
<name>A0A380GAJ9_STAIN</name>
<dbReference type="GO" id="GO:0000287">
    <property type="term" value="F:magnesium ion binding"/>
    <property type="evidence" value="ECO:0007669"/>
    <property type="project" value="InterPro"/>
</dbReference>
<reference evidence="1 2" key="1">
    <citation type="submission" date="2018-06" db="EMBL/GenBank/DDBJ databases">
        <authorList>
            <consortium name="Pathogen Informatics"/>
            <person name="Doyle S."/>
        </authorList>
    </citation>
    <scope>NUCLEOTIDE SEQUENCE [LARGE SCALE GENOMIC DNA]</scope>
    <source>
        <strain evidence="2">NCTC 11048</strain>
    </source>
</reference>
<gene>
    <name evidence="1" type="ORF">NCTC11048_02351</name>
</gene>
<dbReference type="EMBL" id="UHDP01000003">
    <property type="protein sequence ID" value="SUM47278.1"/>
    <property type="molecule type" value="Genomic_DNA"/>
</dbReference>
<dbReference type="Gene3D" id="3.30.1330.70">
    <property type="entry name" value="Holliday junction resolvase RusA"/>
    <property type="match status" value="1"/>
</dbReference>
<dbReference type="InterPro" id="IPR036614">
    <property type="entry name" value="RusA-like_sf"/>
</dbReference>
<dbReference type="GO" id="GO:0006310">
    <property type="term" value="P:DNA recombination"/>
    <property type="evidence" value="ECO:0007669"/>
    <property type="project" value="InterPro"/>
</dbReference>
<sequence length="146" mass="17546">MTETRIEIFYKDEKHFDKPMGSPRPRFRRVKQFVQTYMPTHYTKHKNFIADQMPNLQREKDIKLTVEFYFPSLKSWSKKKLTAMLTRYKNTKPDLDNLLKTVLDAGNGKLWNDDNQIVEIRTFKKWSETARTVLIIEELNDDEQDV</sequence>
<dbReference type="AlphaFoldDB" id="A0A380GAJ9"/>
<dbReference type="SUPFAM" id="SSF103084">
    <property type="entry name" value="Holliday junction resolvase RusA"/>
    <property type="match status" value="1"/>
</dbReference>
<dbReference type="GO" id="GO:0006281">
    <property type="term" value="P:DNA repair"/>
    <property type="evidence" value="ECO:0007669"/>
    <property type="project" value="InterPro"/>
</dbReference>
<dbReference type="RefSeq" id="WP_019167850.1">
    <property type="nucleotide sequence ID" value="NZ_CAIB01000088.1"/>
</dbReference>
<dbReference type="Proteomes" id="UP000255549">
    <property type="component" value="Unassembled WGS sequence"/>
</dbReference>
<dbReference type="Pfam" id="PF05866">
    <property type="entry name" value="RusA"/>
    <property type="match status" value="1"/>
</dbReference>
<proteinExistence type="predicted"/>
<dbReference type="OrthoDB" id="5114842at2"/>